<comment type="caution">
    <text evidence="2">The sequence shown here is derived from an EMBL/GenBank/DDBJ whole genome shotgun (WGS) entry which is preliminary data.</text>
</comment>
<organism evidence="2 3">
    <name type="scientific">Streptomyces varsoviensis</name>
    <dbReference type="NCBI Taxonomy" id="67373"/>
    <lineage>
        <taxon>Bacteria</taxon>
        <taxon>Bacillati</taxon>
        <taxon>Actinomycetota</taxon>
        <taxon>Actinomycetes</taxon>
        <taxon>Kitasatosporales</taxon>
        <taxon>Streptomycetaceae</taxon>
        <taxon>Streptomyces</taxon>
    </lineage>
</organism>
<reference evidence="2 3" key="1">
    <citation type="submission" date="2015-07" db="EMBL/GenBank/DDBJ databases">
        <authorList>
            <person name="Ju K.-S."/>
            <person name="Doroghazi J.R."/>
            <person name="Metcalf W.W."/>
        </authorList>
    </citation>
    <scope>NUCLEOTIDE SEQUENCE [LARGE SCALE GENOMIC DNA]</scope>
    <source>
        <strain evidence="2 3">NRRL B-3589</strain>
    </source>
</reference>
<feature type="domain" description="Thiopeptide-type bacteriocin biosynthesis" evidence="1">
    <location>
        <begin position="23"/>
        <end position="350"/>
    </location>
</feature>
<dbReference type="Proteomes" id="UP000037020">
    <property type="component" value="Unassembled WGS sequence"/>
</dbReference>
<keyword evidence="3" id="KW-1185">Reference proteome</keyword>
<dbReference type="InterPro" id="IPR023809">
    <property type="entry name" value="Thiopep_bacteriocin_synth_dom"/>
</dbReference>
<sequence>MTESVETRTPGPRPVPETAAGAWQAMHIFYTGSTRPILTQAIRPLLDRLTEEGLVSGYFFLNYWLEGPHIRVRFKPVSQAAEAEVRARAEEAVGAFLRERPALYEVKSDFYRELYNSLFDLEFSEEDRKPYLGEDGRMRLRPINTFSWEPYAPEYGKYGGPAGVELAEWHFKHSADLVMDAMRTMNVHVRTVLFGFASQLMMVMTTGFLREREVMADYLERYHQFWYRSFSGTDLISGGVYDRTYESVADSVRGRFDAIRGAYDAGATGRLPGFIRTWSEHCAELREKAVRLAVNGDLTFRAWGGARQETVTDPDQALQILLSPYMHMTNNRLHVTIRDEAYLSYVLARSLRDAAEVGSS</sequence>
<evidence type="ECO:0000313" key="2">
    <source>
        <dbReference type="EMBL" id="KOG87335.1"/>
    </source>
</evidence>
<dbReference type="RefSeq" id="WP_030879002.1">
    <property type="nucleotide sequence ID" value="NZ_JBIRHZ010000002.1"/>
</dbReference>
<evidence type="ECO:0000259" key="1">
    <source>
        <dbReference type="Pfam" id="PF14028"/>
    </source>
</evidence>
<name>A0ABR5J1S4_9ACTN</name>
<proteinExistence type="predicted"/>
<evidence type="ECO:0000313" key="3">
    <source>
        <dbReference type="Proteomes" id="UP000037020"/>
    </source>
</evidence>
<gene>
    <name evidence="2" type="ORF">ADK38_26020</name>
</gene>
<dbReference type="EMBL" id="LGUT01002301">
    <property type="protein sequence ID" value="KOG87335.1"/>
    <property type="molecule type" value="Genomic_DNA"/>
</dbReference>
<dbReference type="Pfam" id="PF14028">
    <property type="entry name" value="Lant_dehydr_C"/>
    <property type="match status" value="1"/>
</dbReference>
<protein>
    <submittedName>
        <fullName evidence="2">Lantibiotic biosynthesis protein</fullName>
    </submittedName>
</protein>
<accession>A0ABR5J1S4</accession>